<dbReference type="PANTHER" id="PTHR45586">
    <property type="entry name" value="TPR REPEAT-CONTAINING PROTEIN PA4667"/>
    <property type="match status" value="1"/>
</dbReference>
<dbReference type="KEGG" id="gme:Gmet_0979"/>
<gene>
    <name evidence="4" type="ordered locus">Gmet_0979</name>
</gene>
<dbReference type="eggNOG" id="COG0457">
    <property type="taxonomic scope" value="Bacteria"/>
</dbReference>
<accession>Q39X03</accession>
<dbReference type="InterPro" id="IPR011990">
    <property type="entry name" value="TPR-like_helical_dom_sf"/>
</dbReference>
<keyword evidence="1" id="KW-0677">Repeat</keyword>
<sequence>MTMAPENESFRTEIKRYEDILNGDPASYCFAPLAELYRKAGLLDEAIDTARKGIELHPDYVGGYLALGRACFDKGEQTESRGALERVVRVTPDNLTAQKLLSRIYRDTGENALARKALETILVLNPGDQESQAALDGLALRERSFETDTDLFSAAGEVPVDASAGFADEFLLEDAEIIEELTDEVIDEDVDEVSFAGEFTAEAGFGGEPLMVEEHGAMDEPGSDPLATATIAELYIKQGFLKKALKIYRDLLDANPGNDDLRQRIVDLKHCIDEDDARARENAFTAAMPFGEELAEAVHDKADSVGRNDAVAVLEGWLDTIGRMRQCRSVKH</sequence>
<evidence type="ECO:0000256" key="1">
    <source>
        <dbReference type="ARBA" id="ARBA00022737"/>
    </source>
</evidence>
<reference evidence="4 5" key="2">
    <citation type="journal article" date="2009" name="BMC Microbiol.">
        <title>The genome sequence of Geobacter metallireducens: features of metabolism, physiology and regulation common and dissimilar to Geobacter sulfurreducens.</title>
        <authorList>
            <person name="Aklujkar M."/>
            <person name="Krushkal J."/>
            <person name="DiBartolo G."/>
            <person name="Lapidus A."/>
            <person name="Land M.L."/>
            <person name="Lovley D.R."/>
        </authorList>
    </citation>
    <scope>NUCLEOTIDE SEQUENCE [LARGE SCALE GENOMIC DNA]</scope>
    <source>
        <strain evidence="5">ATCC 53774 / DSM 7210 / GS-15</strain>
    </source>
</reference>
<dbReference type="AlphaFoldDB" id="Q39X03"/>
<dbReference type="Gene3D" id="1.25.40.10">
    <property type="entry name" value="Tetratricopeptide repeat domain"/>
    <property type="match status" value="1"/>
</dbReference>
<evidence type="ECO:0000313" key="4">
    <source>
        <dbReference type="EMBL" id="ABB31221.2"/>
    </source>
</evidence>
<organism evidence="4 5">
    <name type="scientific">Geobacter metallireducens (strain ATCC 53774 / DSM 7210 / GS-15)</name>
    <dbReference type="NCBI Taxonomy" id="269799"/>
    <lineage>
        <taxon>Bacteria</taxon>
        <taxon>Pseudomonadati</taxon>
        <taxon>Thermodesulfobacteriota</taxon>
        <taxon>Desulfuromonadia</taxon>
        <taxon>Geobacterales</taxon>
        <taxon>Geobacteraceae</taxon>
        <taxon>Geobacter</taxon>
    </lineage>
</organism>
<keyword evidence="2 3" id="KW-0802">TPR repeat</keyword>
<dbReference type="PANTHER" id="PTHR45586:SF1">
    <property type="entry name" value="LIPOPOLYSACCHARIDE ASSEMBLY PROTEIN B"/>
    <property type="match status" value="1"/>
</dbReference>
<feature type="repeat" description="TPR" evidence="3">
    <location>
        <begin position="225"/>
        <end position="258"/>
    </location>
</feature>
<proteinExistence type="predicted"/>
<dbReference type="PROSITE" id="PS50005">
    <property type="entry name" value="TPR"/>
    <property type="match status" value="2"/>
</dbReference>
<dbReference type="InterPro" id="IPR019734">
    <property type="entry name" value="TPR_rpt"/>
</dbReference>
<evidence type="ECO:0000313" key="5">
    <source>
        <dbReference type="Proteomes" id="UP000007073"/>
    </source>
</evidence>
<name>Q39X03_GEOMG</name>
<feature type="repeat" description="TPR" evidence="3">
    <location>
        <begin position="27"/>
        <end position="60"/>
    </location>
</feature>
<dbReference type="EMBL" id="CP000148">
    <property type="protein sequence ID" value="ABB31221.2"/>
    <property type="molecule type" value="Genomic_DNA"/>
</dbReference>
<dbReference type="Pfam" id="PF13432">
    <property type="entry name" value="TPR_16"/>
    <property type="match status" value="1"/>
</dbReference>
<protein>
    <submittedName>
        <fullName evidence="4">TPR domain protein</fullName>
    </submittedName>
</protein>
<dbReference type="SMART" id="SM00028">
    <property type="entry name" value="TPR"/>
    <property type="match status" value="4"/>
</dbReference>
<evidence type="ECO:0000256" key="3">
    <source>
        <dbReference type="PROSITE-ProRule" id="PRU00339"/>
    </source>
</evidence>
<dbReference type="STRING" id="269799.Gmet_0979"/>
<dbReference type="SUPFAM" id="SSF48452">
    <property type="entry name" value="TPR-like"/>
    <property type="match status" value="1"/>
</dbReference>
<keyword evidence="5" id="KW-1185">Reference proteome</keyword>
<reference evidence="4 5" key="1">
    <citation type="submission" date="2005-10" db="EMBL/GenBank/DDBJ databases">
        <title>Complete sequence of Geobacter metallireducens GS-15.</title>
        <authorList>
            <consortium name="US DOE Joint Genome Institute"/>
            <person name="Copeland A."/>
            <person name="Lucas S."/>
            <person name="Lapidus A."/>
            <person name="Barry K."/>
            <person name="Detter J.C."/>
            <person name="Glavina T."/>
            <person name="Hammon N."/>
            <person name="Israni S."/>
            <person name="Pitluck S."/>
            <person name="Di Bartolo G."/>
            <person name="Chain P."/>
            <person name="Schmutz J."/>
            <person name="Larimer F."/>
            <person name="Land M."/>
            <person name="Kyrpides N."/>
            <person name="Ivanova N."/>
            <person name="Richardson P."/>
        </authorList>
    </citation>
    <scope>NUCLEOTIDE SEQUENCE [LARGE SCALE GENOMIC DNA]</scope>
    <source>
        <strain evidence="5">ATCC 53774 / DSM 7210 / GS-15</strain>
    </source>
</reference>
<dbReference type="Proteomes" id="UP000007073">
    <property type="component" value="Chromosome"/>
</dbReference>
<dbReference type="HOGENOM" id="CLU_801142_0_0_7"/>
<evidence type="ECO:0000256" key="2">
    <source>
        <dbReference type="ARBA" id="ARBA00022803"/>
    </source>
</evidence>
<dbReference type="InterPro" id="IPR051012">
    <property type="entry name" value="CellSynth/LPSAsmb/PSIAsmb"/>
</dbReference>